<dbReference type="InterPro" id="IPR016024">
    <property type="entry name" value="ARM-type_fold"/>
</dbReference>
<dbReference type="Proteomes" id="UP001470230">
    <property type="component" value="Unassembled WGS sequence"/>
</dbReference>
<dbReference type="SUPFAM" id="SSF48371">
    <property type="entry name" value="ARM repeat"/>
    <property type="match status" value="1"/>
</dbReference>
<proteinExistence type="predicted"/>
<evidence type="ECO:0000313" key="2">
    <source>
        <dbReference type="Proteomes" id="UP001470230"/>
    </source>
</evidence>
<evidence type="ECO:0000313" key="1">
    <source>
        <dbReference type="EMBL" id="KAK8899876.1"/>
    </source>
</evidence>
<dbReference type="EMBL" id="JAPFFF010000001">
    <property type="protein sequence ID" value="KAK8899876.1"/>
    <property type="molecule type" value="Genomic_DNA"/>
</dbReference>
<reference evidence="1 2" key="1">
    <citation type="submission" date="2024-04" db="EMBL/GenBank/DDBJ databases">
        <title>Tritrichomonas musculus Genome.</title>
        <authorList>
            <person name="Alves-Ferreira E."/>
            <person name="Grigg M."/>
            <person name="Lorenzi H."/>
            <person name="Galac M."/>
        </authorList>
    </citation>
    <scope>NUCLEOTIDE SEQUENCE [LARGE SCALE GENOMIC DNA]</scope>
    <source>
        <strain evidence="1 2">EAF2021</strain>
    </source>
</reference>
<sequence>MERLYNVLTNEHDQNQITQFTLEQNNNPNFGSILFQALQNNSAEIPHDNPTFLIKCCFLLKNWAKINWENMDINQKNEYFDSLKKLIISKQEAYVLNLSDAFIDIADRELRLKSNNCKIYEVHYNDFFNLLSSPQSCSMQQIIAVLHIIDFASHRYNKSEGHDYDEISFFLSKVVEVILPYLGNEQLLLSQEGCDILGLALSIFIHPFIIVKPPIENEFSIPFKFSETIEINYINHTFSNAHLLCSVVRFLNHAYKSTYKKIFRQNAINILQTNFQLLSIALEPTADNQELDYYLISKILQIIEQFKTYITPHQNIIDLLLQSAKLTPTDITNFNCNPNMFYYNVYYTVYIFDHNDPPFLSRTILSFVFSKNSHIKYKFIEYLISLPPSENVIRCLGFCINSKKIFDEEEDMEEEEEEAGNEFILPNSITPYYTELIQNPKYHQDPFMITSILDLIRYLVPFIPNEQKMYLMQILPNYFVAYHEYLIITLFCIRLLKKLIGPDIPPFENAIQFIIQSLPNSFTPDWLKCIKRMIQFWPNTVIPYVDIFLKDIFDNFNESLSKILLNADQEDMETENVESNLQSCANLISCAGPSIVKPYFLEIVKNIFENDLTDLIDDLVVFLTAVFHSGSQLIPDFMKLIIGACQQDIWKGHSGNLLRPFFELVSSNPQLFIELNMCKFLAEFCIKMLTNEITDCGNWLDFGCFLAWVIIIDGQNKNEIDQNDIQNIIQCGTTIIRIGNAKAELISSFLEILASIAVSRNIYPDESVVNLMVNSVKSNLIVRVCQKQLYIIFFLNFAIAQNNFADQFVPVAFHLINEMIIQKNTERYFDKIKIPREFHNLTFDFPFRSPIESFPLSQILFQALQFCQKEIVAKIQESYPVAFKQLVEQQSS</sequence>
<protein>
    <recommendedName>
        <fullName evidence="3">Importin N-terminal domain-containing protein</fullName>
    </recommendedName>
</protein>
<evidence type="ECO:0008006" key="3">
    <source>
        <dbReference type="Google" id="ProtNLM"/>
    </source>
</evidence>
<gene>
    <name evidence="1" type="ORF">M9Y10_002199</name>
</gene>
<comment type="caution">
    <text evidence="1">The sequence shown here is derived from an EMBL/GenBank/DDBJ whole genome shotgun (WGS) entry which is preliminary data.</text>
</comment>
<accession>A0ABR2L942</accession>
<keyword evidence="2" id="KW-1185">Reference proteome</keyword>
<organism evidence="1 2">
    <name type="scientific">Tritrichomonas musculus</name>
    <dbReference type="NCBI Taxonomy" id="1915356"/>
    <lineage>
        <taxon>Eukaryota</taxon>
        <taxon>Metamonada</taxon>
        <taxon>Parabasalia</taxon>
        <taxon>Tritrichomonadida</taxon>
        <taxon>Tritrichomonadidae</taxon>
        <taxon>Tritrichomonas</taxon>
    </lineage>
</organism>
<name>A0ABR2L942_9EUKA</name>